<proteinExistence type="predicted"/>
<keyword evidence="3" id="KW-1185">Reference proteome</keyword>
<protein>
    <submittedName>
        <fullName evidence="2">Polysaccharide pyruvyl transferase</fullName>
    </submittedName>
</protein>
<dbReference type="EMBL" id="SOAN01000014">
    <property type="protein sequence ID" value="TDS82632.1"/>
    <property type="molecule type" value="Genomic_DNA"/>
</dbReference>
<dbReference type="GO" id="GO:0016740">
    <property type="term" value="F:transferase activity"/>
    <property type="evidence" value="ECO:0007669"/>
    <property type="project" value="UniProtKB-KW"/>
</dbReference>
<accession>A0A4V3EBK1</accession>
<feature type="domain" description="Polysaccharide pyruvyl transferase" evidence="1">
    <location>
        <begin position="16"/>
        <end position="296"/>
    </location>
</feature>
<name>A0A4V3EBK1_9MICC</name>
<keyword evidence="2" id="KW-0808">Transferase</keyword>
<dbReference type="PANTHER" id="PTHR36836">
    <property type="entry name" value="COLANIC ACID BIOSYNTHESIS PROTEIN WCAK"/>
    <property type="match status" value="1"/>
</dbReference>
<dbReference type="PANTHER" id="PTHR36836:SF1">
    <property type="entry name" value="COLANIC ACID BIOSYNTHESIS PROTEIN WCAK"/>
    <property type="match status" value="1"/>
</dbReference>
<evidence type="ECO:0000313" key="2">
    <source>
        <dbReference type="EMBL" id="TDS82632.1"/>
    </source>
</evidence>
<dbReference type="Proteomes" id="UP000294506">
    <property type="component" value="Unassembled WGS sequence"/>
</dbReference>
<comment type="caution">
    <text evidence="2">The sequence shown here is derived from an EMBL/GenBank/DDBJ whole genome shotgun (WGS) entry which is preliminary data.</text>
</comment>
<gene>
    <name evidence="2" type="ORF">EV640_1145</name>
</gene>
<evidence type="ECO:0000313" key="3">
    <source>
        <dbReference type="Proteomes" id="UP000294506"/>
    </source>
</evidence>
<reference evidence="2 3" key="1">
    <citation type="submission" date="2019-03" db="EMBL/GenBank/DDBJ databases">
        <title>Genomic Encyclopedia of Type Strains, Phase III (KMG-III): the genomes of soil and plant-associated and newly described type strains.</title>
        <authorList>
            <person name="Whitman W."/>
        </authorList>
    </citation>
    <scope>NUCLEOTIDE SEQUENCE [LARGE SCALE GENOMIC DNA]</scope>
    <source>
        <strain evidence="2 3">DSM 27373</strain>
    </source>
</reference>
<dbReference type="RefSeq" id="WP_133726662.1">
    <property type="nucleotide sequence ID" value="NZ_SOAN01000014.1"/>
</dbReference>
<dbReference type="InterPro" id="IPR007345">
    <property type="entry name" value="Polysacch_pyruvyl_Trfase"/>
</dbReference>
<sequence length="361" mass="39650">MHVRVLVLWADTRSANLGVQVLAHGMAALIRQAWGEDVVVDFQDYGTGDSEIGFGERNILADLGRRDGVLKRKLRQYDLIVDSGAGDSFTDIYGLRRLAWMYNAHRLSAGLGVPVALGPQTVGPFNTRLGRAMGRSMLQNAAQVHVRDGVSATYAEDELNVVPDAKSTDVVFALPQPTSGQHHDVLLNVSGLLWQPNNHVDSARYRSLIFGLISGLKRQGRTVTLLSHVIENPRPDNDAPVSRELGDELGLNIVIPKSLEHARAAVGSAQLVIGSRMHACLNALSTGTPSIPLAYSRKFAPLMADIGWPHVFDLRRDEELIEPLLETVVSMQRTDNDEVDVLRARARARLETSVEALKRLR</sequence>
<organism evidence="2 3">
    <name type="scientific">Nesterenkonia aurantiaca</name>
    <dbReference type="NCBI Taxonomy" id="1436010"/>
    <lineage>
        <taxon>Bacteria</taxon>
        <taxon>Bacillati</taxon>
        <taxon>Actinomycetota</taxon>
        <taxon>Actinomycetes</taxon>
        <taxon>Micrococcales</taxon>
        <taxon>Micrococcaceae</taxon>
        <taxon>Nesterenkonia</taxon>
    </lineage>
</organism>
<dbReference type="Pfam" id="PF04230">
    <property type="entry name" value="PS_pyruv_trans"/>
    <property type="match status" value="1"/>
</dbReference>
<evidence type="ECO:0000259" key="1">
    <source>
        <dbReference type="Pfam" id="PF04230"/>
    </source>
</evidence>
<dbReference type="AlphaFoldDB" id="A0A4V3EBK1"/>